<dbReference type="EMBL" id="KI913956">
    <property type="protein sequence ID" value="ETW06027.1"/>
    <property type="molecule type" value="Genomic_DNA"/>
</dbReference>
<dbReference type="Gene3D" id="3.40.390.10">
    <property type="entry name" value="Collagenase (Catalytic Domain)"/>
    <property type="match status" value="1"/>
</dbReference>
<proteinExistence type="predicted"/>
<sequence length="305" mass="32775">MATQALTLALGKPPASNDLKRALDVDMYNALKSVSTAPPVQSVAAFLTDKQNGAHLGRDLLQRPVCVTSIGTPDVTPSWVPFLNAFFDVSSFHSATIPAFAAHRVRMLQCPVPGQPSLPALNVQNVVDAAARHGPPGSSSIVVLTSFALRHVDENRQSAACMSVADGKLVVVLSMAQSSAVPPSPHPVVHAMLHAVGVHPCSFFECAMNACSNGSPSLVLCPLCLRKCSLVVPQFNIVRRYEALLAILEGWCACDGGWVESFHRWCADHIAYITNTPRPSKRAMDAVDVSKLTLLKRRLAARKQR</sequence>
<dbReference type="GO" id="GO:0008237">
    <property type="term" value="F:metallopeptidase activity"/>
    <property type="evidence" value="ECO:0007669"/>
    <property type="project" value="InterPro"/>
</dbReference>
<name>A0A024UJJ3_9STRA</name>
<dbReference type="GeneID" id="20080686"/>
<dbReference type="RefSeq" id="XP_008865804.1">
    <property type="nucleotide sequence ID" value="XM_008867582.1"/>
</dbReference>
<evidence type="ECO:0000313" key="1">
    <source>
        <dbReference type="EMBL" id="ETW06027.1"/>
    </source>
</evidence>
<dbReference type="OrthoDB" id="2365600at2759"/>
<dbReference type="AlphaFoldDB" id="A0A024UJJ3"/>
<dbReference type="InterPro" id="IPR024079">
    <property type="entry name" value="MetalloPept_cat_dom_sf"/>
</dbReference>
<gene>
    <name evidence="1" type="ORF">H310_03636</name>
</gene>
<organism evidence="1">
    <name type="scientific">Aphanomyces invadans</name>
    <dbReference type="NCBI Taxonomy" id="157072"/>
    <lineage>
        <taxon>Eukaryota</taxon>
        <taxon>Sar</taxon>
        <taxon>Stramenopiles</taxon>
        <taxon>Oomycota</taxon>
        <taxon>Saprolegniomycetes</taxon>
        <taxon>Saprolegniales</taxon>
        <taxon>Verrucalvaceae</taxon>
        <taxon>Aphanomyces</taxon>
    </lineage>
</organism>
<protein>
    <submittedName>
        <fullName evidence="1">Uncharacterized protein</fullName>
    </submittedName>
</protein>
<reference evidence="1" key="1">
    <citation type="submission" date="2013-12" db="EMBL/GenBank/DDBJ databases">
        <title>The Genome Sequence of Aphanomyces invadans NJM9701.</title>
        <authorList>
            <consortium name="The Broad Institute Genomics Platform"/>
            <person name="Russ C."/>
            <person name="Tyler B."/>
            <person name="van West P."/>
            <person name="Dieguez-Uribeondo J."/>
            <person name="Young S.K."/>
            <person name="Zeng Q."/>
            <person name="Gargeya S."/>
            <person name="Fitzgerald M."/>
            <person name="Abouelleil A."/>
            <person name="Alvarado L."/>
            <person name="Chapman S.B."/>
            <person name="Gainer-Dewar J."/>
            <person name="Goldberg J."/>
            <person name="Griggs A."/>
            <person name="Gujja S."/>
            <person name="Hansen M."/>
            <person name="Howarth C."/>
            <person name="Imamovic A."/>
            <person name="Ireland A."/>
            <person name="Larimer J."/>
            <person name="McCowan C."/>
            <person name="Murphy C."/>
            <person name="Pearson M."/>
            <person name="Poon T.W."/>
            <person name="Priest M."/>
            <person name="Roberts A."/>
            <person name="Saif S."/>
            <person name="Shea T."/>
            <person name="Sykes S."/>
            <person name="Wortman J."/>
            <person name="Nusbaum C."/>
            <person name="Birren B."/>
        </authorList>
    </citation>
    <scope>NUCLEOTIDE SEQUENCE [LARGE SCALE GENOMIC DNA]</scope>
    <source>
        <strain evidence="1">NJM9701</strain>
    </source>
</reference>
<dbReference type="VEuPathDB" id="FungiDB:H310_03636"/>
<accession>A0A024UJJ3</accession>